<name>T1INX1_STRMM</name>
<organism evidence="2 3">
    <name type="scientific">Strigamia maritima</name>
    <name type="common">European centipede</name>
    <name type="synonym">Geophilus maritimus</name>
    <dbReference type="NCBI Taxonomy" id="126957"/>
    <lineage>
        <taxon>Eukaryota</taxon>
        <taxon>Metazoa</taxon>
        <taxon>Ecdysozoa</taxon>
        <taxon>Arthropoda</taxon>
        <taxon>Myriapoda</taxon>
        <taxon>Chilopoda</taxon>
        <taxon>Pleurostigmophora</taxon>
        <taxon>Geophilomorpha</taxon>
        <taxon>Linotaeniidae</taxon>
        <taxon>Strigamia</taxon>
    </lineage>
</organism>
<dbReference type="Proteomes" id="UP000014500">
    <property type="component" value="Unassembled WGS sequence"/>
</dbReference>
<dbReference type="EnsemblMetazoa" id="SMAR002709-RA">
    <property type="protein sequence ID" value="SMAR002709-PA"/>
    <property type="gene ID" value="SMAR002709"/>
</dbReference>
<feature type="region of interest" description="Disordered" evidence="1">
    <location>
        <begin position="64"/>
        <end position="87"/>
    </location>
</feature>
<reference evidence="2" key="2">
    <citation type="submission" date="2015-02" db="UniProtKB">
        <authorList>
            <consortium name="EnsemblMetazoa"/>
        </authorList>
    </citation>
    <scope>IDENTIFICATION</scope>
</reference>
<evidence type="ECO:0000313" key="2">
    <source>
        <dbReference type="EnsemblMetazoa" id="SMAR002709-PA"/>
    </source>
</evidence>
<evidence type="ECO:0000313" key="3">
    <source>
        <dbReference type="Proteomes" id="UP000014500"/>
    </source>
</evidence>
<dbReference type="EMBL" id="JH431224">
    <property type="status" value="NOT_ANNOTATED_CDS"/>
    <property type="molecule type" value="Genomic_DNA"/>
</dbReference>
<proteinExistence type="predicted"/>
<reference evidence="3" key="1">
    <citation type="submission" date="2011-05" db="EMBL/GenBank/DDBJ databases">
        <authorList>
            <person name="Richards S.R."/>
            <person name="Qu J."/>
            <person name="Jiang H."/>
            <person name="Jhangiani S.N."/>
            <person name="Agravi P."/>
            <person name="Goodspeed R."/>
            <person name="Gross S."/>
            <person name="Mandapat C."/>
            <person name="Jackson L."/>
            <person name="Mathew T."/>
            <person name="Pu L."/>
            <person name="Thornton R."/>
            <person name="Saada N."/>
            <person name="Wilczek-Boney K.B."/>
            <person name="Lee S."/>
            <person name="Kovar C."/>
            <person name="Wu Y."/>
            <person name="Scherer S.E."/>
            <person name="Worley K.C."/>
            <person name="Muzny D.M."/>
            <person name="Gibbs R."/>
        </authorList>
    </citation>
    <scope>NUCLEOTIDE SEQUENCE</scope>
    <source>
        <strain evidence="3">Brora</strain>
    </source>
</reference>
<dbReference type="AlphaFoldDB" id="T1INX1"/>
<keyword evidence="3" id="KW-1185">Reference proteome</keyword>
<sequence>MFVNALVSPQTCKVVLAEDNFVLPGCCPSGAACERFQRHKVKVAQLTKAVIYRFVQLFESPLRPSMTSDGGNVGGADLELSTPRKKK</sequence>
<accession>T1INX1</accession>
<protein>
    <submittedName>
        <fullName evidence="2">Uncharacterized protein</fullName>
    </submittedName>
</protein>
<dbReference type="HOGENOM" id="CLU_2486182_0_0_1"/>
<evidence type="ECO:0000256" key="1">
    <source>
        <dbReference type="SAM" id="MobiDB-lite"/>
    </source>
</evidence>